<accession>A0A382DCZ2</accession>
<dbReference type="AlphaFoldDB" id="A0A382DCZ2"/>
<organism evidence="2">
    <name type="scientific">marine metagenome</name>
    <dbReference type="NCBI Taxonomy" id="408172"/>
    <lineage>
        <taxon>unclassified sequences</taxon>
        <taxon>metagenomes</taxon>
        <taxon>ecological metagenomes</taxon>
    </lineage>
</organism>
<dbReference type="EMBL" id="UINC01038723">
    <property type="protein sequence ID" value="SVB36135.1"/>
    <property type="molecule type" value="Genomic_DNA"/>
</dbReference>
<sequence>MGTGAPEQASDSLERTSDGLERLRAL</sequence>
<protein>
    <submittedName>
        <fullName evidence="2">Uncharacterized protein</fullName>
    </submittedName>
</protein>
<evidence type="ECO:0000256" key="1">
    <source>
        <dbReference type="SAM" id="MobiDB-lite"/>
    </source>
</evidence>
<evidence type="ECO:0000313" key="2">
    <source>
        <dbReference type="EMBL" id="SVB36135.1"/>
    </source>
</evidence>
<feature type="region of interest" description="Disordered" evidence="1">
    <location>
        <begin position="1"/>
        <end position="26"/>
    </location>
</feature>
<name>A0A382DCZ2_9ZZZZ</name>
<reference evidence="2" key="1">
    <citation type="submission" date="2018-05" db="EMBL/GenBank/DDBJ databases">
        <authorList>
            <person name="Lanie J.A."/>
            <person name="Ng W.-L."/>
            <person name="Kazmierczak K.M."/>
            <person name="Andrzejewski T.M."/>
            <person name="Davidsen T.M."/>
            <person name="Wayne K.J."/>
            <person name="Tettelin H."/>
            <person name="Glass J.I."/>
            <person name="Rusch D."/>
            <person name="Podicherti R."/>
            <person name="Tsui H.-C.T."/>
            <person name="Winkler M.E."/>
        </authorList>
    </citation>
    <scope>NUCLEOTIDE SEQUENCE</scope>
</reference>
<proteinExistence type="predicted"/>
<feature type="compositionally biased region" description="Basic and acidic residues" evidence="1">
    <location>
        <begin position="12"/>
        <end position="26"/>
    </location>
</feature>
<gene>
    <name evidence="2" type="ORF">METZ01_LOCUS188989</name>
</gene>